<proteinExistence type="predicted"/>
<protein>
    <submittedName>
        <fullName evidence="1">Uncharacterized protein</fullName>
    </submittedName>
</protein>
<accession>A0A448X8B1</accession>
<dbReference type="Proteomes" id="UP000784294">
    <property type="component" value="Unassembled WGS sequence"/>
</dbReference>
<keyword evidence="2" id="KW-1185">Reference proteome</keyword>
<dbReference type="OrthoDB" id="284184at2759"/>
<dbReference type="AlphaFoldDB" id="A0A448X8B1"/>
<evidence type="ECO:0000313" key="2">
    <source>
        <dbReference type="Proteomes" id="UP000784294"/>
    </source>
</evidence>
<sequence>MAFPRRVKTNKTLHESASEHAFWSTKSGAPLPAIVLLHDPTKQLNSAKSWQERGTMQLLTGFGFRVYAIDLPGRLTRRARITGIICKICSNLLLKEIQNAHQ</sequence>
<dbReference type="SUPFAM" id="SSF53474">
    <property type="entry name" value="alpha/beta-Hydrolases"/>
    <property type="match status" value="1"/>
</dbReference>
<dbReference type="InterPro" id="IPR029058">
    <property type="entry name" value="AB_hydrolase_fold"/>
</dbReference>
<gene>
    <name evidence="1" type="ORF">PXEA_LOCUS24056</name>
</gene>
<organism evidence="1 2">
    <name type="scientific">Protopolystoma xenopodis</name>
    <dbReference type="NCBI Taxonomy" id="117903"/>
    <lineage>
        <taxon>Eukaryota</taxon>
        <taxon>Metazoa</taxon>
        <taxon>Spiralia</taxon>
        <taxon>Lophotrochozoa</taxon>
        <taxon>Platyhelminthes</taxon>
        <taxon>Monogenea</taxon>
        <taxon>Polyopisthocotylea</taxon>
        <taxon>Polystomatidea</taxon>
        <taxon>Polystomatidae</taxon>
        <taxon>Protopolystoma</taxon>
    </lineage>
</organism>
<comment type="caution">
    <text evidence="1">The sequence shown here is derived from an EMBL/GenBank/DDBJ whole genome shotgun (WGS) entry which is preliminary data.</text>
</comment>
<evidence type="ECO:0000313" key="1">
    <source>
        <dbReference type="EMBL" id="VEL30616.1"/>
    </source>
</evidence>
<dbReference type="Gene3D" id="3.40.50.1820">
    <property type="entry name" value="alpha/beta hydrolase"/>
    <property type="match status" value="1"/>
</dbReference>
<reference evidence="1" key="1">
    <citation type="submission" date="2018-11" db="EMBL/GenBank/DDBJ databases">
        <authorList>
            <consortium name="Pathogen Informatics"/>
        </authorList>
    </citation>
    <scope>NUCLEOTIDE SEQUENCE</scope>
</reference>
<dbReference type="EMBL" id="CAAALY010113777">
    <property type="protein sequence ID" value="VEL30616.1"/>
    <property type="molecule type" value="Genomic_DNA"/>
</dbReference>
<name>A0A448X8B1_9PLAT</name>